<evidence type="ECO:0000313" key="1">
    <source>
        <dbReference type="EMBL" id="VDP50750.1"/>
    </source>
</evidence>
<organism evidence="1">
    <name type="scientific">Heligmosomoides polygyrus</name>
    <name type="common">Parasitic roundworm</name>
    <dbReference type="NCBI Taxonomy" id="6339"/>
    <lineage>
        <taxon>Eukaryota</taxon>
        <taxon>Metazoa</taxon>
        <taxon>Ecdysozoa</taxon>
        <taxon>Nematoda</taxon>
        <taxon>Chromadorea</taxon>
        <taxon>Rhabditida</taxon>
        <taxon>Rhabditina</taxon>
        <taxon>Rhabditomorpha</taxon>
        <taxon>Strongyloidea</taxon>
        <taxon>Heligmosomidae</taxon>
        <taxon>Heligmosomoides</taxon>
    </lineage>
</organism>
<gene>
    <name evidence="1" type="ORF">HPBE_LOCUS25357</name>
</gene>
<reference evidence="1" key="1">
    <citation type="submission" date="2018-11" db="EMBL/GenBank/DDBJ databases">
        <authorList>
            <consortium name="Pathogen Informatics"/>
        </authorList>
    </citation>
    <scope>NUCLEOTIDE SEQUENCE [LARGE SCALE GENOMIC DNA]</scope>
</reference>
<protein>
    <submittedName>
        <fullName evidence="1">Uncharacterized protein</fullName>
    </submittedName>
</protein>
<name>A0A3P8E6L2_HELPZ</name>
<accession>A0A3P8E6L2</accession>
<proteinExistence type="predicted"/>
<dbReference type="EMBL" id="UZAH01037777">
    <property type="protein sequence ID" value="VDP50750.1"/>
    <property type="molecule type" value="Genomic_DNA"/>
</dbReference>
<sequence length="115" mass="13193">MVSLFLHLFRCGFTIRSLRRRWTIGRKRRGFHRRMCYSKARGLERMCAVSGEKQTRPVRSSGNCRGILVGEAFCACLQTHFSRYFRQFDLLCRAAVSLKAPQTSAASGDGERRNS</sequence>
<dbReference type="AlphaFoldDB" id="A0A3P8E6L2"/>